<dbReference type="AlphaFoldDB" id="A0A2C9D316"/>
<organism evidence="1 2">
    <name type="scientific">Hartmannibacter diazotrophicus</name>
    <dbReference type="NCBI Taxonomy" id="1482074"/>
    <lineage>
        <taxon>Bacteria</taxon>
        <taxon>Pseudomonadati</taxon>
        <taxon>Pseudomonadota</taxon>
        <taxon>Alphaproteobacteria</taxon>
        <taxon>Hyphomicrobiales</taxon>
        <taxon>Pleomorphomonadaceae</taxon>
        <taxon>Hartmannibacter</taxon>
    </lineage>
</organism>
<dbReference type="KEGG" id="hdi:HDIA_0324"/>
<keyword evidence="2" id="KW-1185">Reference proteome</keyword>
<accession>A0A2C9D316</accession>
<reference evidence="2" key="1">
    <citation type="submission" date="2017-09" db="EMBL/GenBank/DDBJ databases">
        <title>Genome sequence of Nannocystis excedens DSM 71.</title>
        <authorList>
            <person name="Blom J."/>
        </authorList>
    </citation>
    <scope>NUCLEOTIDE SEQUENCE [LARGE SCALE GENOMIC DNA]</scope>
    <source>
        <strain evidence="2">type strain: E19</strain>
    </source>
</reference>
<proteinExistence type="predicted"/>
<dbReference type="Proteomes" id="UP000223606">
    <property type="component" value="Chromosome 1"/>
</dbReference>
<dbReference type="PIRSF" id="PIRSF034285">
    <property type="entry name" value="UCP034285"/>
    <property type="match status" value="1"/>
</dbReference>
<dbReference type="EMBL" id="LT960614">
    <property type="protein sequence ID" value="SON53865.1"/>
    <property type="molecule type" value="Genomic_DNA"/>
</dbReference>
<gene>
    <name evidence="1" type="ORF">HDIA_0324</name>
</gene>
<protein>
    <recommendedName>
        <fullName evidence="3">Protein ImuA</fullName>
    </recommendedName>
</protein>
<dbReference type="SUPFAM" id="SSF52540">
    <property type="entry name" value="P-loop containing nucleoside triphosphate hydrolases"/>
    <property type="match status" value="1"/>
</dbReference>
<evidence type="ECO:0000313" key="2">
    <source>
        <dbReference type="Proteomes" id="UP000223606"/>
    </source>
</evidence>
<dbReference type="InterPro" id="IPR027417">
    <property type="entry name" value="P-loop_NTPase"/>
</dbReference>
<dbReference type="Gene3D" id="3.40.50.300">
    <property type="entry name" value="P-loop containing nucleotide triphosphate hydrolases"/>
    <property type="match status" value="1"/>
</dbReference>
<name>A0A2C9D316_9HYPH</name>
<evidence type="ECO:0008006" key="3">
    <source>
        <dbReference type="Google" id="ProtNLM"/>
    </source>
</evidence>
<sequence length="279" mass="29447">MQDTISHLRRRIAALEQAPPAFQPSPDSCHARTGREGGRPALSLGLARIDQVLGGGLRRDGLHEIFAAGSGDTGAAFGFAAALAARLTASPRDIREIVWIRQEFGALEAGDLYAPGLAALGLDPARLILVTLRDPLAALRAGIEALRCTALAGVVIELWGEPKALDLTATRRMALAAQSSAVPALLLRPGGTPAPSAAETRWQVAALPSRPAPANAPGLPAFEITLLRQRAGVAGRTWRVEWNRDRQSFRPAAPLSRPVVPVPVRRPAAAEPIPFARTG</sequence>
<dbReference type="RefSeq" id="WP_099553752.1">
    <property type="nucleotide sequence ID" value="NZ_LT960614.1"/>
</dbReference>
<evidence type="ECO:0000313" key="1">
    <source>
        <dbReference type="EMBL" id="SON53865.1"/>
    </source>
</evidence>
<dbReference type="InterPro" id="IPR017026">
    <property type="entry name" value="ImuA"/>
</dbReference>
<dbReference type="OrthoDB" id="7202530at2"/>